<feature type="region of interest" description="Disordered" evidence="1">
    <location>
        <begin position="94"/>
        <end position="134"/>
    </location>
</feature>
<feature type="domain" description="Hyaluronan/mRNA-binding protein" evidence="2">
    <location>
        <begin position="126"/>
        <end position="213"/>
    </location>
</feature>
<dbReference type="GO" id="GO:0005737">
    <property type="term" value="C:cytoplasm"/>
    <property type="evidence" value="ECO:0007669"/>
    <property type="project" value="TreeGrafter"/>
</dbReference>
<dbReference type="Ensembl" id="ENSPKIT00000010491.1">
    <property type="protein sequence ID" value="ENSPKIP00000029692.1"/>
    <property type="gene ID" value="ENSPKIG00000010843.1"/>
</dbReference>
<dbReference type="AlphaFoldDB" id="A0A3B3SG26"/>
<dbReference type="GO" id="GO:0033120">
    <property type="term" value="P:positive regulation of RNA splicing"/>
    <property type="evidence" value="ECO:0007669"/>
    <property type="project" value="TreeGrafter"/>
</dbReference>
<keyword evidence="4" id="KW-1185">Reference proteome</keyword>
<dbReference type="GO" id="GO:0045948">
    <property type="term" value="P:positive regulation of translational initiation"/>
    <property type="evidence" value="ECO:0007669"/>
    <property type="project" value="TreeGrafter"/>
</dbReference>
<feature type="compositionally biased region" description="Basic and acidic residues" evidence="1">
    <location>
        <begin position="51"/>
        <end position="61"/>
    </location>
</feature>
<organism evidence="3 4">
    <name type="scientific">Paramormyrops kingsleyae</name>
    <dbReference type="NCBI Taxonomy" id="1676925"/>
    <lineage>
        <taxon>Eukaryota</taxon>
        <taxon>Metazoa</taxon>
        <taxon>Chordata</taxon>
        <taxon>Craniata</taxon>
        <taxon>Vertebrata</taxon>
        <taxon>Euteleostomi</taxon>
        <taxon>Actinopterygii</taxon>
        <taxon>Neopterygii</taxon>
        <taxon>Teleostei</taxon>
        <taxon>Osteoglossocephala</taxon>
        <taxon>Osteoglossomorpha</taxon>
        <taxon>Osteoglossiformes</taxon>
        <taxon>Mormyridae</taxon>
        <taxon>Paramormyrops</taxon>
    </lineage>
</organism>
<feature type="compositionally biased region" description="Gly residues" evidence="1">
    <location>
        <begin position="94"/>
        <end position="103"/>
    </location>
</feature>
<accession>A0A3B3SG26</accession>
<dbReference type="GO" id="GO:0005634">
    <property type="term" value="C:nucleus"/>
    <property type="evidence" value="ECO:0007669"/>
    <property type="project" value="TreeGrafter"/>
</dbReference>
<dbReference type="PANTHER" id="PTHR12299:SF30">
    <property type="entry name" value="INTRACELLULAR HYALURONAN-BINDING PROTEIN 4"/>
    <property type="match status" value="1"/>
</dbReference>
<dbReference type="InterPro" id="IPR006861">
    <property type="entry name" value="HABP4_PAIRBP1-bd"/>
</dbReference>
<dbReference type="InterPro" id="IPR039764">
    <property type="entry name" value="HABP4/SERBP1-like"/>
</dbReference>
<evidence type="ECO:0000313" key="4">
    <source>
        <dbReference type="Proteomes" id="UP000261540"/>
    </source>
</evidence>
<dbReference type="SMART" id="SM01233">
    <property type="entry name" value="HABP4_PAI-RBP1"/>
    <property type="match status" value="1"/>
</dbReference>
<reference evidence="3" key="1">
    <citation type="submission" date="2025-08" db="UniProtKB">
        <authorList>
            <consortium name="Ensembl"/>
        </authorList>
    </citation>
    <scope>IDENTIFICATION</scope>
</reference>
<evidence type="ECO:0000313" key="3">
    <source>
        <dbReference type="Ensembl" id="ENSPKIP00000029692.1"/>
    </source>
</evidence>
<evidence type="ECO:0000259" key="2">
    <source>
        <dbReference type="SMART" id="SM01233"/>
    </source>
</evidence>
<dbReference type="GeneTree" id="ENSGT00520000055591"/>
<dbReference type="STRING" id="1676925.ENSPKIP00000029692"/>
<proteinExistence type="predicted"/>
<dbReference type="GO" id="GO:0003723">
    <property type="term" value="F:RNA binding"/>
    <property type="evidence" value="ECO:0007669"/>
    <property type="project" value="InterPro"/>
</dbReference>
<reference evidence="3" key="2">
    <citation type="submission" date="2025-09" db="UniProtKB">
        <authorList>
            <consortium name="Ensembl"/>
        </authorList>
    </citation>
    <scope>IDENTIFICATION</scope>
</reference>
<protein>
    <submittedName>
        <fullName evidence="3">Zgc:103482</fullName>
    </submittedName>
</protein>
<sequence length="299" mass="32492">CKMMRVIDEAAVLRDTDFGRARAPRFHNEPSDSDADALGLPRESQPRKAAGKRDSKREGHGGGHSLTANASGKTELIIPVLLFRNAAVGIGRDQGGWGCGGSRVGRDRGGRLGGPPRSTDGFDQRGKREFDRHSGSDREEEKWWVSCPCSWMYSNRQGWLIASFYPPPLPHSTMELEIPVDEGAVEISLDEWKALQKQSRPKQQLQLRKADTGVPVKAIVIHKSRQLEGLSSGVSEEEDGTPPPRRAANITSQIDINFGCLVGCGHGGSVPRLDENPPLPPETVVAPNPGDPEDFPALA</sequence>
<dbReference type="Proteomes" id="UP000261540">
    <property type="component" value="Unplaced"/>
</dbReference>
<feature type="region of interest" description="Disordered" evidence="1">
    <location>
        <begin position="22"/>
        <end position="69"/>
    </location>
</feature>
<feature type="region of interest" description="Disordered" evidence="1">
    <location>
        <begin position="267"/>
        <end position="299"/>
    </location>
</feature>
<feature type="compositionally biased region" description="Basic and acidic residues" evidence="1">
    <location>
        <begin position="120"/>
        <end position="134"/>
    </location>
</feature>
<name>A0A3B3SG26_9TELE</name>
<dbReference type="PANTHER" id="PTHR12299">
    <property type="entry name" value="HYALURONIC ACID-BINDING PROTEIN 4"/>
    <property type="match status" value="1"/>
</dbReference>
<evidence type="ECO:0000256" key="1">
    <source>
        <dbReference type="SAM" id="MobiDB-lite"/>
    </source>
</evidence>